<dbReference type="EMBL" id="BONI01000026">
    <property type="protein sequence ID" value="GIG06735.1"/>
    <property type="molecule type" value="Genomic_DNA"/>
</dbReference>
<dbReference type="AlphaFoldDB" id="A0A8J3L5F2"/>
<accession>A0A8J3L5F2</accession>
<evidence type="ECO:0000313" key="2">
    <source>
        <dbReference type="EMBL" id="GIG06735.1"/>
    </source>
</evidence>
<protein>
    <recommendedName>
        <fullName evidence="1">CHAT domain-containing protein</fullName>
    </recommendedName>
</protein>
<dbReference type="Proteomes" id="UP000630887">
    <property type="component" value="Unassembled WGS sequence"/>
</dbReference>
<dbReference type="Gene3D" id="1.25.40.10">
    <property type="entry name" value="Tetratricopeptide repeat domain"/>
    <property type="match status" value="1"/>
</dbReference>
<dbReference type="InterPro" id="IPR019734">
    <property type="entry name" value="TPR_rpt"/>
</dbReference>
<sequence>MLRGRILLSLALAESEQGHIDTGLQLLADAEQLLPPGHRGTLHGQRAMLLRRTGRDDQALTSYGHALAELREHEEPEEVARVLLNRAVLHMAASRPSAARADLLRCAAIADRHGYPRLAAKSVHNLGYLDYLAGDLPAALRRYTDAAHRYAAILPGMLAVLSLDRARALLAAGLHTEAVHELATAQHRLADQRLSQDHAETHLARADAALLAGQPQAAIGWAEAARDLFRRRDNPRWTARADLVALRARFAAAADPAALAPQAAALRERLAALPLPEDARLAGLLAARAYAAAGDPRRATDQLATSTPRRQDRLDTRLLWHLARAEASPAHAATRHLTAGLSALHRAREQLGVPDLRTGVAVYGRELAHRGLRAALHTGRPADIFRWAERARAQALLLPPVRPPDDPQTAAALAELRGVRQAMRDRELAGHTLGTLPARADALQRALREHAWATAADGHSAASPVSLSGIRTLLGTSAMVSYLPGEPLRALVITARTTQVVDLAPPGEATEALLRLRADLDAQAGRRLPRRLATALAAATARDAAALAAAVLDPLLPLLGDAEVIVIPTGALMAVPWSVLPGLVGRPVTVAPSATVWASARARTAPAGPVTLVCGPGNDRGEPEIAEIAARYPGATALTGNRATAEATLAAVDGASLVHVAAHGHHDTDNPLFSRLDLADGPLFGYDLQRLVAPPTTVVLSSCDIGMHHVRPGDEALGMAAALVGAGTRTVVASVCRVPDEDAMPIMAAFHRLLTGGWAPANALAAAVPSGVRSGFICFGAS</sequence>
<evidence type="ECO:0000313" key="3">
    <source>
        <dbReference type="Proteomes" id="UP000630887"/>
    </source>
</evidence>
<feature type="domain" description="CHAT" evidence="1">
    <location>
        <begin position="543"/>
        <end position="767"/>
    </location>
</feature>
<dbReference type="InterPro" id="IPR011990">
    <property type="entry name" value="TPR-like_helical_dom_sf"/>
</dbReference>
<keyword evidence="3" id="KW-1185">Reference proteome</keyword>
<dbReference type="SUPFAM" id="SSF48452">
    <property type="entry name" value="TPR-like"/>
    <property type="match status" value="1"/>
</dbReference>
<organism evidence="2 3">
    <name type="scientific">Catellatospora coxensis</name>
    <dbReference type="NCBI Taxonomy" id="310354"/>
    <lineage>
        <taxon>Bacteria</taxon>
        <taxon>Bacillati</taxon>
        <taxon>Actinomycetota</taxon>
        <taxon>Actinomycetes</taxon>
        <taxon>Micromonosporales</taxon>
        <taxon>Micromonosporaceae</taxon>
        <taxon>Catellatospora</taxon>
    </lineage>
</organism>
<evidence type="ECO:0000259" key="1">
    <source>
        <dbReference type="Pfam" id="PF12770"/>
    </source>
</evidence>
<dbReference type="SMART" id="SM00028">
    <property type="entry name" value="TPR"/>
    <property type="match status" value="3"/>
</dbReference>
<gene>
    <name evidence="2" type="ORF">Cco03nite_34350</name>
</gene>
<proteinExistence type="predicted"/>
<dbReference type="Pfam" id="PF12770">
    <property type="entry name" value="CHAT"/>
    <property type="match status" value="1"/>
</dbReference>
<reference evidence="2 3" key="1">
    <citation type="submission" date="2021-01" db="EMBL/GenBank/DDBJ databases">
        <title>Whole genome shotgun sequence of Catellatospora coxensis NBRC 107359.</title>
        <authorList>
            <person name="Komaki H."/>
            <person name="Tamura T."/>
        </authorList>
    </citation>
    <scope>NUCLEOTIDE SEQUENCE [LARGE SCALE GENOMIC DNA]</scope>
    <source>
        <strain evidence="2 3">NBRC 107359</strain>
    </source>
</reference>
<comment type="caution">
    <text evidence="2">The sequence shown here is derived from an EMBL/GenBank/DDBJ whole genome shotgun (WGS) entry which is preliminary data.</text>
</comment>
<name>A0A8J3L5F2_9ACTN</name>
<dbReference type="InterPro" id="IPR024983">
    <property type="entry name" value="CHAT_dom"/>
</dbReference>